<evidence type="ECO:0000256" key="4">
    <source>
        <dbReference type="ARBA" id="ARBA00022759"/>
    </source>
</evidence>
<dbReference type="NCBIfam" id="NF046110">
    <property type="entry name" value="RNaseP1Mthb"/>
    <property type="match status" value="1"/>
</dbReference>
<dbReference type="SMART" id="SM00538">
    <property type="entry name" value="POP4"/>
    <property type="match status" value="1"/>
</dbReference>
<dbReference type="EC" id="3.1.26.5" evidence="6"/>
<name>A0A0W8FHK4_9ZZZZ</name>
<protein>
    <submittedName>
        <fullName evidence="6">Ribonuclease p protein component 1</fullName>
        <ecNumber evidence="6">3.1.26.5</ecNumber>
    </submittedName>
</protein>
<keyword evidence="2" id="KW-0819">tRNA processing</keyword>
<dbReference type="GO" id="GO:0030677">
    <property type="term" value="C:ribonuclease P complex"/>
    <property type="evidence" value="ECO:0007669"/>
    <property type="project" value="InterPro"/>
</dbReference>
<evidence type="ECO:0000256" key="1">
    <source>
        <dbReference type="ARBA" id="ARBA00022490"/>
    </source>
</evidence>
<dbReference type="GO" id="GO:0001682">
    <property type="term" value="P:tRNA 5'-leader removal"/>
    <property type="evidence" value="ECO:0007669"/>
    <property type="project" value="InterPro"/>
</dbReference>
<gene>
    <name evidence="6" type="ORF">ASZ90_009846</name>
</gene>
<keyword evidence="1" id="KW-0963">Cytoplasm</keyword>
<keyword evidence="4" id="KW-0255">Endonuclease</keyword>
<evidence type="ECO:0000256" key="5">
    <source>
        <dbReference type="ARBA" id="ARBA00022801"/>
    </source>
</evidence>
<evidence type="ECO:0000256" key="3">
    <source>
        <dbReference type="ARBA" id="ARBA00022722"/>
    </source>
</evidence>
<dbReference type="AlphaFoldDB" id="A0A0W8FHK4"/>
<proteinExistence type="inferred from homology"/>
<dbReference type="Pfam" id="PF01868">
    <property type="entry name" value="RNase_P-MRP_p29"/>
    <property type="match status" value="1"/>
</dbReference>
<reference evidence="6" key="1">
    <citation type="journal article" date="2015" name="Proc. Natl. Acad. Sci. U.S.A.">
        <title>Networks of energetic and metabolic interactions define dynamics in microbial communities.</title>
        <authorList>
            <person name="Embree M."/>
            <person name="Liu J.K."/>
            <person name="Al-Bassam M.M."/>
            <person name="Zengler K."/>
        </authorList>
    </citation>
    <scope>NUCLEOTIDE SEQUENCE</scope>
</reference>
<comment type="caution">
    <text evidence="6">The sequence shown here is derived from an EMBL/GenBank/DDBJ whole genome shotgun (WGS) entry which is preliminary data.</text>
</comment>
<keyword evidence="3" id="KW-0540">Nuclease</keyword>
<organism evidence="6">
    <name type="scientific">hydrocarbon metagenome</name>
    <dbReference type="NCBI Taxonomy" id="938273"/>
    <lineage>
        <taxon>unclassified sequences</taxon>
        <taxon>metagenomes</taxon>
        <taxon>ecological metagenomes</taxon>
    </lineage>
</organism>
<dbReference type="InterPro" id="IPR002730">
    <property type="entry name" value="Rpp29/RNP1"/>
</dbReference>
<dbReference type="InterPro" id="IPR036980">
    <property type="entry name" value="RNase_P/MRP_Rpp29_sf"/>
</dbReference>
<evidence type="ECO:0000313" key="6">
    <source>
        <dbReference type="EMBL" id="KUG20390.1"/>
    </source>
</evidence>
<dbReference type="Gene3D" id="2.30.30.210">
    <property type="entry name" value="Ribonuclease P/MRP, subunit p29"/>
    <property type="match status" value="1"/>
</dbReference>
<dbReference type="InterPro" id="IPR023538">
    <property type="entry name" value="RNP1"/>
</dbReference>
<dbReference type="EMBL" id="LNQE01001195">
    <property type="protein sequence ID" value="KUG20390.1"/>
    <property type="molecule type" value="Genomic_DNA"/>
</dbReference>
<accession>A0A0W8FHK4</accession>
<dbReference type="HAMAP" id="MF_00754">
    <property type="entry name" value="RNase_P_1"/>
    <property type="match status" value="1"/>
</dbReference>
<dbReference type="GO" id="GO:0004526">
    <property type="term" value="F:ribonuclease P activity"/>
    <property type="evidence" value="ECO:0007669"/>
    <property type="project" value="UniProtKB-EC"/>
</dbReference>
<dbReference type="InterPro" id="IPR023534">
    <property type="entry name" value="Rof/RNase_P-like"/>
</dbReference>
<dbReference type="GO" id="GO:0003723">
    <property type="term" value="F:RNA binding"/>
    <property type="evidence" value="ECO:0007669"/>
    <property type="project" value="InterPro"/>
</dbReference>
<evidence type="ECO:0000256" key="2">
    <source>
        <dbReference type="ARBA" id="ARBA00022694"/>
    </source>
</evidence>
<sequence>MISPQNVLRHELIGLDVLVAQASNPSHVGVRGEIIDETRNMLVIRTARGVRRIPKKYSIFHLRLPDGSTVEVDGSLLVARPERRITMRIRR</sequence>
<dbReference type="SUPFAM" id="SSF101744">
    <property type="entry name" value="Rof/RNase P subunit-like"/>
    <property type="match status" value="1"/>
</dbReference>
<keyword evidence="5 6" id="KW-0378">Hydrolase</keyword>